<sequence length="164" mass="18494">MQSLSPAKNRIQQRKVFIPTELLTCSHVFIRIDAVRKSSQPPYKEPFRVISSHEKFFKVGRHGRFDTINIERLKTAYVDDGIVHACSRPDVMSARPMIEAPTSESSSQIALPATISNEASFSRFNQQGKNTLSDQDETSVSRSGRRIVLPARLRIEQNTIHASV</sequence>
<evidence type="ECO:0000313" key="3">
    <source>
        <dbReference type="WBParaSite" id="ECPE_0000144401-mRNA-1"/>
    </source>
</evidence>
<dbReference type="Proteomes" id="UP000272942">
    <property type="component" value="Unassembled WGS sequence"/>
</dbReference>
<evidence type="ECO:0000313" key="1">
    <source>
        <dbReference type="EMBL" id="VDP39103.1"/>
    </source>
</evidence>
<dbReference type="WBParaSite" id="ECPE_0000144401-mRNA-1">
    <property type="protein sequence ID" value="ECPE_0000144401-mRNA-1"/>
    <property type="gene ID" value="ECPE_0000144401"/>
</dbReference>
<dbReference type="PANTHER" id="PTHR38681:SF1">
    <property type="entry name" value="RETROVIRUS-RELATED POL POLYPROTEIN FROM TRANSPOSON 412-LIKE PROTEIN"/>
    <property type="match status" value="1"/>
</dbReference>
<organism evidence="3">
    <name type="scientific">Echinostoma caproni</name>
    <dbReference type="NCBI Taxonomy" id="27848"/>
    <lineage>
        <taxon>Eukaryota</taxon>
        <taxon>Metazoa</taxon>
        <taxon>Spiralia</taxon>
        <taxon>Lophotrochozoa</taxon>
        <taxon>Platyhelminthes</taxon>
        <taxon>Trematoda</taxon>
        <taxon>Digenea</taxon>
        <taxon>Plagiorchiida</taxon>
        <taxon>Echinostomata</taxon>
        <taxon>Echinostomatoidea</taxon>
        <taxon>Echinostomatidae</taxon>
        <taxon>Echinostoma</taxon>
    </lineage>
</organism>
<dbReference type="EMBL" id="UZAN01009189">
    <property type="protein sequence ID" value="VDP39103.1"/>
    <property type="molecule type" value="Genomic_DNA"/>
</dbReference>
<dbReference type="OrthoDB" id="8067857at2759"/>
<name>A0A183A3A9_9TREM</name>
<evidence type="ECO:0000313" key="2">
    <source>
        <dbReference type="Proteomes" id="UP000272942"/>
    </source>
</evidence>
<protein>
    <submittedName>
        <fullName evidence="1 3">Uncharacterized protein</fullName>
    </submittedName>
</protein>
<keyword evidence="2" id="KW-1185">Reference proteome</keyword>
<proteinExistence type="predicted"/>
<dbReference type="AlphaFoldDB" id="A0A183A3A9"/>
<dbReference type="PANTHER" id="PTHR38681">
    <property type="entry name" value="RETROVIRUS-RELATED POL POLYPROTEIN FROM TRANSPOSON 412-LIKE PROTEIN-RELATED"/>
    <property type="match status" value="1"/>
</dbReference>
<accession>A0A183A3A9</accession>
<gene>
    <name evidence="1" type="ORF">ECPE_LOCUS1444</name>
</gene>
<reference evidence="3" key="1">
    <citation type="submission" date="2016-06" db="UniProtKB">
        <authorList>
            <consortium name="WormBaseParasite"/>
        </authorList>
    </citation>
    <scope>IDENTIFICATION</scope>
</reference>
<reference evidence="1 2" key="2">
    <citation type="submission" date="2018-11" db="EMBL/GenBank/DDBJ databases">
        <authorList>
            <consortium name="Pathogen Informatics"/>
        </authorList>
    </citation>
    <scope>NUCLEOTIDE SEQUENCE [LARGE SCALE GENOMIC DNA]</scope>
    <source>
        <strain evidence="1 2">Egypt</strain>
    </source>
</reference>